<dbReference type="Proteomes" id="UP001195769">
    <property type="component" value="Unassembled WGS sequence"/>
</dbReference>
<dbReference type="EMBL" id="JABBWK010000034">
    <property type="protein sequence ID" value="KAG1899278.1"/>
    <property type="molecule type" value="Genomic_DNA"/>
</dbReference>
<proteinExistence type="predicted"/>
<protein>
    <submittedName>
        <fullName evidence="1">Uncharacterized protein</fullName>
    </submittedName>
</protein>
<name>A0AAD4HJV8_9AGAM</name>
<dbReference type="AlphaFoldDB" id="A0AAD4HJV8"/>
<organism evidence="1 2">
    <name type="scientific">Suillus fuscotomentosus</name>
    <dbReference type="NCBI Taxonomy" id="1912939"/>
    <lineage>
        <taxon>Eukaryota</taxon>
        <taxon>Fungi</taxon>
        <taxon>Dikarya</taxon>
        <taxon>Basidiomycota</taxon>
        <taxon>Agaricomycotina</taxon>
        <taxon>Agaricomycetes</taxon>
        <taxon>Agaricomycetidae</taxon>
        <taxon>Boletales</taxon>
        <taxon>Suillineae</taxon>
        <taxon>Suillaceae</taxon>
        <taxon>Suillus</taxon>
    </lineage>
</organism>
<comment type="caution">
    <text evidence="1">The sequence shown here is derived from an EMBL/GenBank/DDBJ whole genome shotgun (WGS) entry which is preliminary data.</text>
</comment>
<sequence>MAASAHTTTCLFQSSDPVQPEVFHGITCAHDMNSVSTAPLFPHMPSNVNGFLSFIVVGPCKFNLNQLGTVFRMRKLKIREEVLCVTYSQSSCTGSSR</sequence>
<dbReference type="RefSeq" id="XP_041224854.1">
    <property type="nucleotide sequence ID" value="XM_041375248.1"/>
</dbReference>
<accession>A0AAD4HJV8</accession>
<reference evidence="1" key="1">
    <citation type="journal article" date="2020" name="New Phytol.">
        <title>Comparative genomics reveals dynamic genome evolution in host specialist ectomycorrhizal fungi.</title>
        <authorList>
            <person name="Lofgren L.A."/>
            <person name="Nguyen N.H."/>
            <person name="Vilgalys R."/>
            <person name="Ruytinx J."/>
            <person name="Liao H.L."/>
            <person name="Branco S."/>
            <person name="Kuo A."/>
            <person name="LaButti K."/>
            <person name="Lipzen A."/>
            <person name="Andreopoulos W."/>
            <person name="Pangilinan J."/>
            <person name="Riley R."/>
            <person name="Hundley H."/>
            <person name="Na H."/>
            <person name="Barry K."/>
            <person name="Grigoriev I.V."/>
            <person name="Stajich J.E."/>
            <person name="Kennedy P.G."/>
        </authorList>
    </citation>
    <scope>NUCLEOTIDE SEQUENCE</scope>
    <source>
        <strain evidence="1">FC203</strain>
    </source>
</reference>
<gene>
    <name evidence="1" type="ORF">F5891DRAFT_954337</name>
</gene>
<dbReference type="GeneID" id="64669546"/>
<evidence type="ECO:0000313" key="1">
    <source>
        <dbReference type="EMBL" id="KAG1899278.1"/>
    </source>
</evidence>
<evidence type="ECO:0000313" key="2">
    <source>
        <dbReference type="Proteomes" id="UP001195769"/>
    </source>
</evidence>
<keyword evidence="2" id="KW-1185">Reference proteome</keyword>